<dbReference type="Gene3D" id="3.40.50.150">
    <property type="entry name" value="Vaccinia Virus protein VP39"/>
    <property type="match status" value="1"/>
</dbReference>
<evidence type="ECO:0000313" key="4">
    <source>
        <dbReference type="EMBL" id="TRV21583.1"/>
    </source>
</evidence>
<dbReference type="SUPFAM" id="SSF53335">
    <property type="entry name" value="S-adenosyl-L-methionine-dependent methyltransferases"/>
    <property type="match status" value="1"/>
</dbReference>
<evidence type="ECO:0000313" key="6">
    <source>
        <dbReference type="Proteomes" id="UP000318616"/>
    </source>
</evidence>
<dbReference type="Proteomes" id="UP000318616">
    <property type="component" value="Unassembled WGS sequence"/>
</dbReference>
<evidence type="ECO:0000256" key="2">
    <source>
        <dbReference type="ARBA" id="ARBA00022679"/>
    </source>
</evidence>
<dbReference type="EMBL" id="SFAP01000052">
    <property type="protein sequence ID" value="TRV27885.1"/>
    <property type="molecule type" value="Genomic_DNA"/>
</dbReference>
<gene>
    <name evidence="5" type="ORF">EWV88_04195</name>
    <name evidence="4" type="ORF">EWV88_14750</name>
</gene>
<dbReference type="EMBL" id="SFAP01000179">
    <property type="protein sequence ID" value="TRV21583.1"/>
    <property type="molecule type" value="Genomic_DNA"/>
</dbReference>
<proteinExistence type="predicted"/>
<sequence>MWTFIDLFAGIGGFRIALENLGCQCVFSSEIDLHSQKVYLANYGHLPDNQDIRKLEAKTVPDHDILCGG</sequence>
<dbReference type="GO" id="GO:0009307">
    <property type="term" value="P:DNA restriction-modification system"/>
    <property type="evidence" value="ECO:0007669"/>
    <property type="project" value="UniProtKB-KW"/>
</dbReference>
<dbReference type="GO" id="GO:0008168">
    <property type="term" value="F:methyltransferase activity"/>
    <property type="evidence" value="ECO:0007669"/>
    <property type="project" value="UniProtKB-KW"/>
</dbReference>
<dbReference type="GO" id="GO:0032259">
    <property type="term" value="P:methylation"/>
    <property type="evidence" value="ECO:0007669"/>
    <property type="project" value="UniProtKB-KW"/>
</dbReference>
<protein>
    <submittedName>
        <fullName evidence="4">DNA (Cytosine-5-)-methyltransferase</fullName>
    </submittedName>
</protein>
<keyword evidence="3" id="KW-0680">Restriction system</keyword>
<keyword evidence="1 4" id="KW-0489">Methyltransferase</keyword>
<evidence type="ECO:0000313" key="5">
    <source>
        <dbReference type="EMBL" id="TRV27885.1"/>
    </source>
</evidence>
<dbReference type="InterPro" id="IPR029063">
    <property type="entry name" value="SAM-dependent_MTases_sf"/>
</dbReference>
<feature type="non-terminal residue" evidence="4">
    <location>
        <position position="69"/>
    </location>
</feature>
<dbReference type="Pfam" id="PF00145">
    <property type="entry name" value="DNA_methylase"/>
    <property type="match status" value="1"/>
</dbReference>
<keyword evidence="2 4" id="KW-0808">Transferase</keyword>
<dbReference type="InterPro" id="IPR001525">
    <property type="entry name" value="C5_MeTfrase"/>
</dbReference>
<evidence type="ECO:0000256" key="1">
    <source>
        <dbReference type="ARBA" id="ARBA00022603"/>
    </source>
</evidence>
<reference evidence="4 6" key="1">
    <citation type="submission" date="2019-01" db="EMBL/GenBank/DDBJ databases">
        <title>Coherence of Microcystis species and biogeography revealed through population genomics.</title>
        <authorList>
            <person name="Perez-Carrascal O.M."/>
            <person name="Terrat Y."/>
            <person name="Giani A."/>
            <person name="Fortin N."/>
            <person name="Tromas N."/>
            <person name="Shapiro B.J."/>
        </authorList>
    </citation>
    <scope>NUCLEOTIDE SEQUENCE [LARGE SCALE GENOMIC DNA]</scope>
    <source>
        <strain evidence="4">Mw_MB_S_20031200_S109D</strain>
    </source>
</reference>
<accession>A0A552LMZ2</accession>
<organism evidence="4 6">
    <name type="scientific">Microcystis wesenbergii Mw_MB_S_20031200_S109D</name>
    <dbReference type="NCBI Taxonomy" id="2486241"/>
    <lineage>
        <taxon>Bacteria</taxon>
        <taxon>Bacillati</taxon>
        <taxon>Cyanobacteriota</taxon>
        <taxon>Cyanophyceae</taxon>
        <taxon>Oscillatoriophycideae</taxon>
        <taxon>Chroococcales</taxon>
        <taxon>Microcystaceae</taxon>
        <taxon>Microcystis</taxon>
    </lineage>
</organism>
<name>A0A552LMZ2_9CHRO</name>
<evidence type="ECO:0000256" key="3">
    <source>
        <dbReference type="ARBA" id="ARBA00022747"/>
    </source>
</evidence>
<comment type="caution">
    <text evidence="4">The sequence shown here is derived from an EMBL/GenBank/DDBJ whole genome shotgun (WGS) entry which is preliminary data.</text>
</comment>
<dbReference type="AlphaFoldDB" id="A0A552LMZ2"/>